<evidence type="ECO:0000313" key="11">
    <source>
        <dbReference type="EMBL" id="TFI57042.1"/>
    </source>
</evidence>
<dbReference type="NCBIfam" id="TIGR00229">
    <property type="entry name" value="sensory_box"/>
    <property type="match status" value="1"/>
</dbReference>
<dbReference type="CDD" id="cd06170">
    <property type="entry name" value="LuxR_C_like"/>
    <property type="match status" value="1"/>
</dbReference>
<feature type="domain" description="PAC" evidence="10">
    <location>
        <begin position="312"/>
        <end position="365"/>
    </location>
</feature>
<evidence type="ECO:0000256" key="5">
    <source>
        <dbReference type="ARBA" id="ARBA00023163"/>
    </source>
</evidence>
<reference evidence="11 12" key="1">
    <citation type="submission" date="2019-03" db="EMBL/GenBank/DDBJ databases">
        <title>Genome sequence of Sphingomonas sp. 17J27-24.</title>
        <authorList>
            <person name="Kim M."/>
            <person name="Maeng S."/>
            <person name="Sathiyaraj S."/>
        </authorList>
    </citation>
    <scope>NUCLEOTIDE SEQUENCE [LARGE SCALE GENOMIC DNA]</scope>
    <source>
        <strain evidence="11 12">17J27-24</strain>
    </source>
</reference>
<evidence type="ECO:0000256" key="2">
    <source>
        <dbReference type="ARBA" id="ARBA00012438"/>
    </source>
</evidence>
<sequence>MPALIHIVDDDAQVRAATSFLLASRGYATEVYASGTDFLRDARLTRGCILLDLRMPDMDGLAVQQELARRGVRLPVIVTSGHGDIHTAVKAMKLGAHDFLPKPASEEQIFAAIDHALESYRSSEQRRAAEHEAEVRLRRLSPRERQILQGLLAGHPNKVIARLLGLSPRTVEMHRANMMEELGVSTLPEAIRLAIDGGLVPLESDGDGPPAGESVLPRGRPGRPPGPARARSGTMSSDALRLVLEASSDGAWEWSLASGEIKLSLRVAERLGYDPGGSLDGLEALRAIVHPDDWEGLVAELQAHLRGDTESFAAEIRVKTEGGDWVWYQDSGSVIERDAAGQPLRMAGTLSDISARKAEEERARDSAALLDLAQWAGDAGLWELDIDSGRVRLSARGRVLHGLGEDGPEWIERDAWVASVAPGDREAALGGIDSAIRTAAPWRIEYRNAADGTPLLAVGMVVRGADGRPARMVGFAQARDGAGGFRLSAPAAETESAGESAAVPPKLAHELRQPLAAIANFARAIRSRLGPSAAEDEMLREALSGAERSALLASDIVERLSRDEAEGRKR</sequence>
<dbReference type="AlphaFoldDB" id="A0A4Y8ZP57"/>
<name>A0A4Y8ZP57_9SPHN</name>
<dbReference type="InterPro" id="IPR003661">
    <property type="entry name" value="HisK_dim/P_dom"/>
</dbReference>
<dbReference type="RefSeq" id="WP_135089177.1">
    <property type="nucleotide sequence ID" value="NZ_SPDV01000040.1"/>
</dbReference>
<evidence type="ECO:0000256" key="7">
    <source>
        <dbReference type="SAM" id="MobiDB-lite"/>
    </source>
</evidence>
<dbReference type="PANTHER" id="PTHR44688:SF16">
    <property type="entry name" value="DNA-BINDING TRANSCRIPTIONAL ACTIVATOR DEVR_DOSR"/>
    <property type="match status" value="1"/>
</dbReference>
<dbReference type="EC" id="2.7.13.3" evidence="2"/>
<comment type="caution">
    <text evidence="11">The sequence shown here is derived from an EMBL/GenBank/DDBJ whole genome shotgun (WGS) entry which is preliminary data.</text>
</comment>
<dbReference type="InterPro" id="IPR016032">
    <property type="entry name" value="Sig_transdc_resp-reg_C-effctor"/>
</dbReference>
<evidence type="ECO:0000256" key="3">
    <source>
        <dbReference type="ARBA" id="ARBA00023015"/>
    </source>
</evidence>
<keyword evidence="3" id="KW-0805">Transcription regulation</keyword>
<dbReference type="SUPFAM" id="SSF52172">
    <property type="entry name" value="CheY-like"/>
    <property type="match status" value="1"/>
</dbReference>
<dbReference type="PANTHER" id="PTHR44688">
    <property type="entry name" value="DNA-BINDING TRANSCRIPTIONAL ACTIVATOR DEVR_DOSR"/>
    <property type="match status" value="1"/>
</dbReference>
<dbReference type="InterPro" id="IPR036388">
    <property type="entry name" value="WH-like_DNA-bd_sf"/>
</dbReference>
<comment type="catalytic activity">
    <reaction evidence="1">
        <text>ATP + protein L-histidine = ADP + protein N-phospho-L-histidine.</text>
        <dbReference type="EC" id="2.7.13.3"/>
    </reaction>
</comment>
<dbReference type="SMART" id="SM00421">
    <property type="entry name" value="HTH_LUXR"/>
    <property type="match status" value="1"/>
</dbReference>
<dbReference type="CDD" id="cd17537">
    <property type="entry name" value="REC_FixJ"/>
    <property type="match status" value="1"/>
</dbReference>
<keyword evidence="4" id="KW-0238">DNA-binding</keyword>
<keyword evidence="6" id="KW-0597">Phosphoprotein</keyword>
<dbReference type="GO" id="GO:0000155">
    <property type="term" value="F:phosphorelay sensor kinase activity"/>
    <property type="evidence" value="ECO:0007669"/>
    <property type="project" value="InterPro"/>
</dbReference>
<dbReference type="InterPro" id="IPR000700">
    <property type="entry name" value="PAS-assoc_C"/>
</dbReference>
<dbReference type="InterPro" id="IPR035965">
    <property type="entry name" value="PAS-like_dom_sf"/>
</dbReference>
<evidence type="ECO:0000256" key="4">
    <source>
        <dbReference type="ARBA" id="ARBA00023125"/>
    </source>
</evidence>
<dbReference type="InterPro" id="IPR000792">
    <property type="entry name" value="Tscrpt_reg_LuxR_C"/>
</dbReference>
<dbReference type="Pfam" id="PF00196">
    <property type="entry name" value="GerE"/>
    <property type="match status" value="1"/>
</dbReference>
<evidence type="ECO:0000259" key="9">
    <source>
        <dbReference type="PROSITE" id="PS50110"/>
    </source>
</evidence>
<feature type="region of interest" description="Disordered" evidence="7">
    <location>
        <begin position="201"/>
        <end position="234"/>
    </location>
</feature>
<dbReference type="Proteomes" id="UP000298213">
    <property type="component" value="Unassembled WGS sequence"/>
</dbReference>
<dbReference type="Gene3D" id="1.10.287.130">
    <property type="match status" value="1"/>
</dbReference>
<protein>
    <recommendedName>
        <fullName evidence="2">histidine kinase</fullName>
        <ecNumber evidence="2">2.7.13.3</ecNumber>
    </recommendedName>
</protein>
<dbReference type="InterPro" id="IPR001789">
    <property type="entry name" value="Sig_transdc_resp-reg_receiver"/>
</dbReference>
<feature type="modified residue" description="4-aspartylphosphate" evidence="6">
    <location>
        <position position="52"/>
    </location>
</feature>
<dbReference type="Gene3D" id="3.30.450.20">
    <property type="entry name" value="PAS domain"/>
    <property type="match status" value="2"/>
</dbReference>
<proteinExistence type="predicted"/>
<dbReference type="InterPro" id="IPR001610">
    <property type="entry name" value="PAC"/>
</dbReference>
<dbReference type="GO" id="GO:0006355">
    <property type="term" value="P:regulation of DNA-templated transcription"/>
    <property type="evidence" value="ECO:0007669"/>
    <property type="project" value="InterPro"/>
</dbReference>
<dbReference type="SUPFAM" id="SSF55785">
    <property type="entry name" value="PYP-like sensor domain (PAS domain)"/>
    <property type="match status" value="2"/>
</dbReference>
<gene>
    <name evidence="11" type="ORF">E2493_16940</name>
</gene>
<keyword evidence="5" id="KW-0804">Transcription</keyword>
<dbReference type="SMART" id="SM00448">
    <property type="entry name" value="REC"/>
    <property type="match status" value="1"/>
</dbReference>
<dbReference type="CDD" id="cd00082">
    <property type="entry name" value="HisKA"/>
    <property type="match status" value="1"/>
</dbReference>
<feature type="domain" description="HTH luxR-type" evidence="8">
    <location>
        <begin position="133"/>
        <end position="198"/>
    </location>
</feature>
<dbReference type="InterPro" id="IPR000014">
    <property type="entry name" value="PAS"/>
</dbReference>
<dbReference type="PROSITE" id="PS50113">
    <property type="entry name" value="PAC"/>
    <property type="match status" value="1"/>
</dbReference>
<evidence type="ECO:0000259" key="10">
    <source>
        <dbReference type="PROSITE" id="PS50113"/>
    </source>
</evidence>
<evidence type="ECO:0000259" key="8">
    <source>
        <dbReference type="PROSITE" id="PS50043"/>
    </source>
</evidence>
<evidence type="ECO:0000256" key="6">
    <source>
        <dbReference type="PROSITE-ProRule" id="PRU00169"/>
    </source>
</evidence>
<dbReference type="PROSITE" id="PS50110">
    <property type="entry name" value="RESPONSE_REGULATORY"/>
    <property type="match status" value="1"/>
</dbReference>
<evidence type="ECO:0000313" key="12">
    <source>
        <dbReference type="Proteomes" id="UP000298213"/>
    </source>
</evidence>
<organism evidence="11 12">
    <name type="scientific">Sphingomonas parva</name>
    <dbReference type="NCBI Taxonomy" id="2555898"/>
    <lineage>
        <taxon>Bacteria</taxon>
        <taxon>Pseudomonadati</taxon>
        <taxon>Pseudomonadota</taxon>
        <taxon>Alphaproteobacteria</taxon>
        <taxon>Sphingomonadales</taxon>
        <taxon>Sphingomonadaceae</taxon>
        <taxon>Sphingomonas</taxon>
    </lineage>
</organism>
<accession>A0A4Y8ZP57</accession>
<dbReference type="Pfam" id="PF08447">
    <property type="entry name" value="PAS_3"/>
    <property type="match status" value="1"/>
</dbReference>
<dbReference type="Pfam" id="PF00512">
    <property type="entry name" value="HisKA"/>
    <property type="match status" value="1"/>
</dbReference>
<dbReference type="SMART" id="SM00086">
    <property type="entry name" value="PAC"/>
    <property type="match status" value="1"/>
</dbReference>
<dbReference type="PRINTS" id="PR00038">
    <property type="entry name" value="HTHLUXR"/>
</dbReference>
<dbReference type="PROSITE" id="PS50043">
    <property type="entry name" value="HTH_LUXR_2"/>
    <property type="match status" value="1"/>
</dbReference>
<dbReference type="EMBL" id="SPDV01000040">
    <property type="protein sequence ID" value="TFI57042.1"/>
    <property type="molecule type" value="Genomic_DNA"/>
</dbReference>
<feature type="domain" description="Response regulatory" evidence="9">
    <location>
        <begin position="4"/>
        <end position="117"/>
    </location>
</feature>
<evidence type="ECO:0000256" key="1">
    <source>
        <dbReference type="ARBA" id="ARBA00000085"/>
    </source>
</evidence>
<dbReference type="Gene3D" id="3.40.50.2300">
    <property type="match status" value="1"/>
</dbReference>
<dbReference type="Pfam" id="PF00072">
    <property type="entry name" value="Response_reg"/>
    <property type="match status" value="1"/>
</dbReference>
<dbReference type="InterPro" id="IPR036097">
    <property type="entry name" value="HisK_dim/P_sf"/>
</dbReference>
<dbReference type="InterPro" id="IPR013655">
    <property type="entry name" value="PAS_fold_3"/>
</dbReference>
<dbReference type="OrthoDB" id="9782655at2"/>
<dbReference type="InterPro" id="IPR011006">
    <property type="entry name" value="CheY-like_superfamily"/>
</dbReference>
<dbReference type="Gene3D" id="1.10.10.10">
    <property type="entry name" value="Winged helix-like DNA-binding domain superfamily/Winged helix DNA-binding domain"/>
    <property type="match status" value="1"/>
</dbReference>
<dbReference type="SUPFAM" id="SSF47384">
    <property type="entry name" value="Homodimeric domain of signal transducing histidine kinase"/>
    <property type="match status" value="1"/>
</dbReference>
<dbReference type="GO" id="GO:0003677">
    <property type="term" value="F:DNA binding"/>
    <property type="evidence" value="ECO:0007669"/>
    <property type="project" value="UniProtKB-KW"/>
</dbReference>
<keyword evidence="12" id="KW-1185">Reference proteome</keyword>
<dbReference type="SUPFAM" id="SSF46894">
    <property type="entry name" value="C-terminal effector domain of the bipartite response regulators"/>
    <property type="match status" value="1"/>
</dbReference>